<dbReference type="WBParaSite" id="L893_g21924.t1">
    <property type="protein sequence ID" value="L893_g21924.t1"/>
    <property type="gene ID" value="L893_g21924"/>
</dbReference>
<evidence type="ECO:0000313" key="2">
    <source>
        <dbReference type="WBParaSite" id="L893_g21924.t1"/>
    </source>
</evidence>
<name>A0A1I7Z1P9_9BILA</name>
<sequence length="72" mass="8200">MDGLPYSVICFLKFGVSRSDHLSPDLIEIDSIFSRDSVLIRVVKSFEDFVSRIPQISLLHCQIISVLFFVLP</sequence>
<dbReference type="Proteomes" id="UP000095287">
    <property type="component" value="Unplaced"/>
</dbReference>
<reference evidence="2" key="1">
    <citation type="submission" date="2016-11" db="UniProtKB">
        <authorList>
            <consortium name="WormBaseParasite"/>
        </authorList>
    </citation>
    <scope>IDENTIFICATION</scope>
</reference>
<protein>
    <submittedName>
        <fullName evidence="2">Ovule protein</fullName>
    </submittedName>
</protein>
<organism evidence="1 2">
    <name type="scientific">Steinernema glaseri</name>
    <dbReference type="NCBI Taxonomy" id="37863"/>
    <lineage>
        <taxon>Eukaryota</taxon>
        <taxon>Metazoa</taxon>
        <taxon>Ecdysozoa</taxon>
        <taxon>Nematoda</taxon>
        <taxon>Chromadorea</taxon>
        <taxon>Rhabditida</taxon>
        <taxon>Tylenchina</taxon>
        <taxon>Panagrolaimomorpha</taxon>
        <taxon>Strongyloidoidea</taxon>
        <taxon>Steinernematidae</taxon>
        <taxon>Steinernema</taxon>
    </lineage>
</organism>
<accession>A0A1I7Z1P9</accession>
<evidence type="ECO:0000313" key="1">
    <source>
        <dbReference type="Proteomes" id="UP000095287"/>
    </source>
</evidence>
<keyword evidence="1" id="KW-1185">Reference proteome</keyword>
<dbReference type="AlphaFoldDB" id="A0A1I7Z1P9"/>
<proteinExistence type="predicted"/>